<evidence type="ECO:0000313" key="3">
    <source>
        <dbReference type="Proteomes" id="UP000031843"/>
    </source>
</evidence>
<feature type="transmembrane region" description="Helical" evidence="1">
    <location>
        <begin position="57"/>
        <end position="76"/>
    </location>
</feature>
<protein>
    <submittedName>
        <fullName evidence="2">Phage-related protein</fullName>
    </submittedName>
</protein>
<dbReference type="InterPro" id="IPR032637">
    <property type="entry name" value="Phage_holin-like"/>
</dbReference>
<dbReference type="STRING" id="68895.RR42_m1733"/>
<dbReference type="OrthoDB" id="8969978at2"/>
<sequence>MAEPIAASSATAVAVTAAGAISLLPGVDAGTVLGAFAGAAVFVLNSEDLGPLKKMAFLALSVIAGCMSAPLTAYLIDWALPPEAEVSHGVGALVASAVVVKLLLALIRVADNGDKMFALFKGGTRGDRK</sequence>
<keyword evidence="3" id="KW-1185">Reference proteome</keyword>
<dbReference type="Pfam" id="PF16931">
    <property type="entry name" value="Phage_holin_8"/>
    <property type="match status" value="1"/>
</dbReference>
<keyword evidence="1" id="KW-0472">Membrane</keyword>
<dbReference type="RefSeq" id="WP_043345765.1">
    <property type="nucleotide sequence ID" value="NZ_CP010536.1"/>
</dbReference>
<dbReference type="KEGG" id="cbw:RR42_m1733"/>
<accession>A0A0C4Y812</accession>
<gene>
    <name evidence="2" type="ORF">RR42_m1733</name>
</gene>
<keyword evidence="1" id="KW-0812">Transmembrane</keyword>
<reference evidence="2 3" key="1">
    <citation type="journal article" date="2015" name="Genome Announc.">
        <title>Complete Genome Sequence of Cupriavidus basilensis 4G11, Isolated from the Oak Ridge Field Research Center Site.</title>
        <authorList>
            <person name="Ray J."/>
            <person name="Waters R.J."/>
            <person name="Skerker J.M."/>
            <person name="Kuehl J.V."/>
            <person name="Price M.N."/>
            <person name="Huang J."/>
            <person name="Chakraborty R."/>
            <person name="Arkin A.P."/>
            <person name="Deutschbauer A."/>
        </authorList>
    </citation>
    <scope>NUCLEOTIDE SEQUENCE [LARGE SCALE GENOMIC DNA]</scope>
    <source>
        <strain evidence="2">4G11</strain>
    </source>
</reference>
<feature type="transmembrane region" description="Helical" evidence="1">
    <location>
        <begin position="88"/>
        <end position="107"/>
    </location>
</feature>
<keyword evidence="1" id="KW-1133">Transmembrane helix</keyword>
<organism evidence="2 3">
    <name type="scientific">Cupriavidus basilensis</name>
    <dbReference type="NCBI Taxonomy" id="68895"/>
    <lineage>
        <taxon>Bacteria</taxon>
        <taxon>Pseudomonadati</taxon>
        <taxon>Pseudomonadota</taxon>
        <taxon>Betaproteobacteria</taxon>
        <taxon>Burkholderiales</taxon>
        <taxon>Burkholderiaceae</taxon>
        <taxon>Cupriavidus</taxon>
    </lineage>
</organism>
<dbReference type="AlphaFoldDB" id="A0A0C4Y812"/>
<dbReference type="Proteomes" id="UP000031843">
    <property type="component" value="Chromosome main"/>
</dbReference>
<evidence type="ECO:0000313" key="2">
    <source>
        <dbReference type="EMBL" id="AJG19130.1"/>
    </source>
</evidence>
<dbReference type="EMBL" id="CP010536">
    <property type="protein sequence ID" value="AJG19130.1"/>
    <property type="molecule type" value="Genomic_DNA"/>
</dbReference>
<evidence type="ECO:0000256" key="1">
    <source>
        <dbReference type="SAM" id="Phobius"/>
    </source>
</evidence>
<feature type="transmembrane region" description="Helical" evidence="1">
    <location>
        <begin position="29"/>
        <end position="45"/>
    </location>
</feature>
<proteinExistence type="predicted"/>
<name>A0A0C4Y812_9BURK</name>